<comment type="caution">
    <text evidence="4">The sequence shown here is derived from an EMBL/GenBank/DDBJ whole genome shotgun (WGS) entry which is preliminary data.</text>
</comment>
<feature type="region of interest" description="Disordered" evidence="2">
    <location>
        <begin position="1"/>
        <end position="21"/>
    </location>
</feature>
<dbReference type="Pfam" id="PF01627">
    <property type="entry name" value="Hpt"/>
    <property type="match status" value="1"/>
</dbReference>
<gene>
    <name evidence="4" type="ORF">GCM10010862_18890</name>
</gene>
<dbReference type="SUPFAM" id="SSF47226">
    <property type="entry name" value="Histidine-containing phosphotransfer domain, HPT domain"/>
    <property type="match status" value="1"/>
</dbReference>
<dbReference type="Proteomes" id="UP001156691">
    <property type="component" value="Unassembled WGS sequence"/>
</dbReference>
<reference evidence="5" key="1">
    <citation type="journal article" date="2019" name="Int. J. Syst. Evol. Microbiol.">
        <title>The Global Catalogue of Microorganisms (GCM) 10K type strain sequencing project: providing services to taxonomists for standard genome sequencing and annotation.</title>
        <authorList>
            <consortium name="The Broad Institute Genomics Platform"/>
            <consortium name="The Broad Institute Genome Sequencing Center for Infectious Disease"/>
            <person name="Wu L."/>
            <person name="Ma J."/>
        </authorList>
    </citation>
    <scope>NUCLEOTIDE SEQUENCE [LARGE SCALE GENOMIC DNA]</scope>
    <source>
        <strain evidence="5">NBRC 112416</strain>
    </source>
</reference>
<dbReference type="InterPro" id="IPR036641">
    <property type="entry name" value="HPT_dom_sf"/>
</dbReference>
<dbReference type="EMBL" id="BSNS01000008">
    <property type="protein sequence ID" value="GLQ54630.1"/>
    <property type="molecule type" value="Genomic_DNA"/>
</dbReference>
<name>A0ABQ5W3X6_9HYPH</name>
<dbReference type="RefSeq" id="WP_284340080.1">
    <property type="nucleotide sequence ID" value="NZ_BSNS01000008.1"/>
</dbReference>
<evidence type="ECO:0000259" key="3">
    <source>
        <dbReference type="Pfam" id="PF01627"/>
    </source>
</evidence>
<feature type="domain" description="HPt" evidence="3">
    <location>
        <begin position="42"/>
        <end position="118"/>
    </location>
</feature>
<sequence length="131" mass="14000">MARAAGFVEHVENPATGRESRPIDREHLARQCLGDVSLEVEVLRLFDETIARYMGRLVASADADEKKMNLHVIKGAAAGVGAWGVADVAREAEASLREGRPVGTEQVADLAIAVEEVRGYIAGFVAEADQG</sequence>
<evidence type="ECO:0000256" key="2">
    <source>
        <dbReference type="SAM" id="MobiDB-lite"/>
    </source>
</evidence>
<protein>
    <recommendedName>
        <fullName evidence="3">HPt domain-containing protein</fullName>
    </recommendedName>
</protein>
<organism evidence="4 5">
    <name type="scientific">Devosia nitrariae</name>
    <dbReference type="NCBI Taxonomy" id="2071872"/>
    <lineage>
        <taxon>Bacteria</taxon>
        <taxon>Pseudomonadati</taxon>
        <taxon>Pseudomonadota</taxon>
        <taxon>Alphaproteobacteria</taxon>
        <taxon>Hyphomicrobiales</taxon>
        <taxon>Devosiaceae</taxon>
        <taxon>Devosia</taxon>
    </lineage>
</organism>
<evidence type="ECO:0000313" key="4">
    <source>
        <dbReference type="EMBL" id="GLQ54630.1"/>
    </source>
</evidence>
<dbReference type="Gene3D" id="1.20.120.160">
    <property type="entry name" value="HPT domain"/>
    <property type="match status" value="1"/>
</dbReference>
<dbReference type="InterPro" id="IPR008207">
    <property type="entry name" value="Sig_transdc_His_kin_Hpt_dom"/>
</dbReference>
<keyword evidence="1" id="KW-0902">Two-component regulatory system</keyword>
<evidence type="ECO:0000313" key="5">
    <source>
        <dbReference type="Proteomes" id="UP001156691"/>
    </source>
</evidence>
<keyword evidence="5" id="KW-1185">Reference proteome</keyword>
<evidence type="ECO:0000256" key="1">
    <source>
        <dbReference type="ARBA" id="ARBA00023012"/>
    </source>
</evidence>
<accession>A0ABQ5W3X6</accession>
<proteinExistence type="predicted"/>